<dbReference type="PANTHER" id="PTHR34779:SF7">
    <property type="entry name" value="DUF3741 DOMAIN-CONTAINING PROTEIN"/>
    <property type="match status" value="1"/>
</dbReference>
<gene>
    <name evidence="1" type="ORF">VNO77_02249</name>
</gene>
<proteinExistence type="predicted"/>
<dbReference type="InterPro" id="IPR038796">
    <property type="entry name" value="At1g76070-like"/>
</dbReference>
<reference evidence="1 2" key="1">
    <citation type="submission" date="2024-01" db="EMBL/GenBank/DDBJ databases">
        <title>The genomes of 5 underutilized Papilionoideae crops provide insights into root nodulation and disease resistanc.</title>
        <authorList>
            <person name="Jiang F."/>
        </authorList>
    </citation>
    <scope>NUCLEOTIDE SEQUENCE [LARGE SCALE GENOMIC DNA]</scope>
    <source>
        <strain evidence="1">LVBAO_FW01</strain>
        <tissue evidence="1">Leaves</tissue>
    </source>
</reference>
<protein>
    <submittedName>
        <fullName evidence="1">Uncharacterized protein</fullName>
    </submittedName>
</protein>
<dbReference type="AlphaFoldDB" id="A0AAN9MUP4"/>
<organism evidence="1 2">
    <name type="scientific">Canavalia gladiata</name>
    <name type="common">Sword bean</name>
    <name type="synonym">Dolichos gladiatus</name>
    <dbReference type="NCBI Taxonomy" id="3824"/>
    <lineage>
        <taxon>Eukaryota</taxon>
        <taxon>Viridiplantae</taxon>
        <taxon>Streptophyta</taxon>
        <taxon>Embryophyta</taxon>
        <taxon>Tracheophyta</taxon>
        <taxon>Spermatophyta</taxon>
        <taxon>Magnoliopsida</taxon>
        <taxon>eudicotyledons</taxon>
        <taxon>Gunneridae</taxon>
        <taxon>Pentapetalae</taxon>
        <taxon>rosids</taxon>
        <taxon>fabids</taxon>
        <taxon>Fabales</taxon>
        <taxon>Fabaceae</taxon>
        <taxon>Papilionoideae</taxon>
        <taxon>50 kb inversion clade</taxon>
        <taxon>NPAAA clade</taxon>
        <taxon>indigoferoid/millettioid clade</taxon>
        <taxon>Phaseoleae</taxon>
        <taxon>Canavalia</taxon>
    </lineage>
</organism>
<dbReference type="PANTHER" id="PTHR34779">
    <property type="entry name" value="OS09G0542900 PROTEIN"/>
    <property type="match status" value="1"/>
</dbReference>
<sequence>MVYTTRPLLYNECQPYCSQELPLGYSYNSCMMEKLSQMKNKFFKCLPKQPVASMAFQNPTLSPSTSVTTRGCRSPMVSIIPKEARRRHRIGSFSAREPTSPKVSCMGQVQCKKRRKAQKEKSVRTKKNDSAPCHEKKENVLLWIFKGSGEGPQQNKEDFVLEEKAPTTHVSPSLGTMKKFASGRGSLSDFDVTLAER</sequence>
<evidence type="ECO:0000313" key="2">
    <source>
        <dbReference type="Proteomes" id="UP001367508"/>
    </source>
</evidence>
<accession>A0AAN9MUP4</accession>
<name>A0AAN9MUP4_CANGL</name>
<dbReference type="Proteomes" id="UP001367508">
    <property type="component" value="Unassembled WGS sequence"/>
</dbReference>
<keyword evidence="2" id="KW-1185">Reference proteome</keyword>
<evidence type="ECO:0000313" key="1">
    <source>
        <dbReference type="EMBL" id="KAK7360266.1"/>
    </source>
</evidence>
<dbReference type="EMBL" id="JAYMYQ010000001">
    <property type="protein sequence ID" value="KAK7360266.1"/>
    <property type="molecule type" value="Genomic_DNA"/>
</dbReference>
<comment type="caution">
    <text evidence="1">The sequence shown here is derived from an EMBL/GenBank/DDBJ whole genome shotgun (WGS) entry which is preliminary data.</text>
</comment>